<evidence type="ECO:0000313" key="2">
    <source>
        <dbReference type="Proteomes" id="UP000535589"/>
    </source>
</evidence>
<comment type="caution">
    <text evidence="1">The sequence shown here is derived from an EMBL/GenBank/DDBJ whole genome shotgun (WGS) entry which is preliminary data.</text>
</comment>
<proteinExistence type="predicted"/>
<protein>
    <submittedName>
        <fullName evidence="1">Transcriptional regulator</fullName>
    </submittedName>
</protein>
<dbReference type="Proteomes" id="UP000535589">
    <property type="component" value="Unassembled WGS sequence"/>
</dbReference>
<evidence type="ECO:0000313" key="1">
    <source>
        <dbReference type="EMBL" id="NLS11923.1"/>
    </source>
</evidence>
<accession>A0A7X8TPN6</accession>
<reference evidence="1 2" key="1">
    <citation type="submission" date="2020-04" db="EMBL/GenBank/DDBJ databases">
        <title>Vibrio sp. SM6, a novel species isolated from seawater.</title>
        <authorList>
            <person name="Wang X."/>
        </authorList>
    </citation>
    <scope>NUCLEOTIDE SEQUENCE [LARGE SCALE GENOMIC DNA]</scope>
    <source>
        <strain evidence="1 2">SM6</strain>
    </source>
</reference>
<name>A0A7X8TPN6_9VIBR</name>
<organism evidence="1 2">
    <name type="scientific">Vibrio agarilyticus</name>
    <dbReference type="NCBI Taxonomy" id="2726741"/>
    <lineage>
        <taxon>Bacteria</taxon>
        <taxon>Pseudomonadati</taxon>
        <taxon>Pseudomonadota</taxon>
        <taxon>Gammaproteobacteria</taxon>
        <taxon>Vibrionales</taxon>
        <taxon>Vibrionaceae</taxon>
        <taxon>Vibrio</taxon>
    </lineage>
</organism>
<dbReference type="AlphaFoldDB" id="A0A7X8TPN6"/>
<sequence length="164" mass="19397">MTPSLDSWQQKLNTWYQSRNDDQVHSDDQDTILIELIAQTPQAVWGPTLSDAQSQAIATWLDASLRQFEHVRERKPIQAYHRLQAIYADLAHTAKTLDCDIHIRDWCMRRLQHITVLMLTFCQQQMGSIWALRVKQLREAHVALMEQLEWNESHEFRHASTRRH</sequence>
<gene>
    <name evidence="1" type="ORF">HGP28_03335</name>
</gene>
<dbReference type="RefSeq" id="WP_168835013.1">
    <property type="nucleotide sequence ID" value="NZ_JABAIK010000002.1"/>
</dbReference>
<dbReference type="EMBL" id="JABAIK010000002">
    <property type="protein sequence ID" value="NLS11923.1"/>
    <property type="molecule type" value="Genomic_DNA"/>
</dbReference>
<keyword evidence="2" id="KW-1185">Reference proteome</keyword>